<feature type="transmembrane region" description="Helical" evidence="6">
    <location>
        <begin position="137"/>
        <end position="162"/>
    </location>
</feature>
<evidence type="ECO:0000256" key="6">
    <source>
        <dbReference type="SAM" id="Phobius"/>
    </source>
</evidence>
<keyword evidence="4 6" id="KW-1133">Transmembrane helix</keyword>
<organism evidence="9">
    <name type="scientific">marine metagenome</name>
    <dbReference type="NCBI Taxonomy" id="408172"/>
    <lineage>
        <taxon>unclassified sequences</taxon>
        <taxon>metagenomes</taxon>
        <taxon>ecological metagenomes</taxon>
    </lineage>
</organism>
<dbReference type="GO" id="GO:0005886">
    <property type="term" value="C:plasma membrane"/>
    <property type="evidence" value="ECO:0007669"/>
    <property type="project" value="UniProtKB-SubCell"/>
</dbReference>
<dbReference type="InterPro" id="IPR026870">
    <property type="entry name" value="Zinc_ribbon_dom"/>
</dbReference>
<evidence type="ECO:0008006" key="10">
    <source>
        <dbReference type="Google" id="ProtNLM"/>
    </source>
</evidence>
<dbReference type="PANTHER" id="PTHR33885:SF3">
    <property type="entry name" value="PHAGE SHOCK PROTEIN C"/>
    <property type="match status" value="1"/>
</dbReference>
<keyword evidence="5 6" id="KW-0472">Membrane</keyword>
<feature type="domain" description="Phage shock protein PspC N-terminal" evidence="7">
    <location>
        <begin position="106"/>
        <end position="165"/>
    </location>
</feature>
<keyword evidence="3 6" id="KW-0812">Transmembrane</keyword>
<dbReference type="PANTHER" id="PTHR33885">
    <property type="entry name" value="PHAGE SHOCK PROTEIN C"/>
    <property type="match status" value="1"/>
</dbReference>
<feature type="transmembrane region" description="Helical" evidence="6">
    <location>
        <begin position="67"/>
        <end position="93"/>
    </location>
</feature>
<name>A0A381Z531_9ZZZZ</name>
<dbReference type="InterPro" id="IPR007168">
    <property type="entry name" value="Phageshock_PspC_N"/>
</dbReference>
<accession>A0A381Z531</accession>
<protein>
    <recommendedName>
        <fullName evidence="10">Phage shock protein PspC N-terminal domain-containing protein</fullName>
    </recommendedName>
</protein>
<evidence type="ECO:0000256" key="5">
    <source>
        <dbReference type="ARBA" id="ARBA00023136"/>
    </source>
</evidence>
<feature type="domain" description="Zinc-ribbon" evidence="8">
    <location>
        <begin position="3"/>
        <end position="22"/>
    </location>
</feature>
<dbReference type="InterPro" id="IPR052027">
    <property type="entry name" value="PspC"/>
</dbReference>
<sequence>MTCRHCQQSLPADSNFCPACGTDQRQPTAVPPFDARQLRRSATKRKFAGVCGGIAEYLDIEVTIVRLIWVIVSIVPGAVFGGIAVYLLAWLIMPDSITSANARSDRRLTRSATNRKIAGICGGVGEYFGVDPTAARLLWTVLSILPGFIIGGIAAYVIAWLVMPSPPTPSSDITDTIQ</sequence>
<keyword evidence="2" id="KW-1003">Cell membrane</keyword>
<dbReference type="AlphaFoldDB" id="A0A381Z531"/>
<proteinExistence type="predicted"/>
<comment type="subcellular location">
    <subcellularLocation>
        <location evidence="1">Cell membrane</location>
        <topology evidence="1">Single-pass membrane protein</topology>
    </subcellularLocation>
</comment>
<dbReference type="Pfam" id="PF04024">
    <property type="entry name" value="PspC"/>
    <property type="match status" value="2"/>
</dbReference>
<reference evidence="9" key="1">
    <citation type="submission" date="2018-05" db="EMBL/GenBank/DDBJ databases">
        <authorList>
            <person name="Lanie J.A."/>
            <person name="Ng W.-L."/>
            <person name="Kazmierczak K.M."/>
            <person name="Andrzejewski T.M."/>
            <person name="Davidsen T.M."/>
            <person name="Wayne K.J."/>
            <person name="Tettelin H."/>
            <person name="Glass J.I."/>
            <person name="Rusch D."/>
            <person name="Podicherti R."/>
            <person name="Tsui H.-C.T."/>
            <person name="Winkler M.E."/>
        </authorList>
    </citation>
    <scope>NUCLEOTIDE SEQUENCE</scope>
</reference>
<evidence type="ECO:0000259" key="8">
    <source>
        <dbReference type="Pfam" id="PF13240"/>
    </source>
</evidence>
<feature type="domain" description="Phage shock protein PspC N-terminal" evidence="7">
    <location>
        <begin position="36"/>
        <end position="95"/>
    </location>
</feature>
<evidence type="ECO:0000256" key="1">
    <source>
        <dbReference type="ARBA" id="ARBA00004162"/>
    </source>
</evidence>
<evidence type="ECO:0000256" key="4">
    <source>
        <dbReference type="ARBA" id="ARBA00022989"/>
    </source>
</evidence>
<gene>
    <name evidence="9" type="ORF">METZ01_LOCUS137240</name>
</gene>
<evidence type="ECO:0000256" key="2">
    <source>
        <dbReference type="ARBA" id="ARBA00022475"/>
    </source>
</evidence>
<evidence type="ECO:0000256" key="3">
    <source>
        <dbReference type="ARBA" id="ARBA00022692"/>
    </source>
</evidence>
<dbReference type="Pfam" id="PF13240">
    <property type="entry name" value="Zn_Ribbon_1"/>
    <property type="match status" value="1"/>
</dbReference>
<evidence type="ECO:0000259" key="7">
    <source>
        <dbReference type="Pfam" id="PF04024"/>
    </source>
</evidence>
<dbReference type="EMBL" id="UINC01019993">
    <property type="protein sequence ID" value="SVA84386.1"/>
    <property type="molecule type" value="Genomic_DNA"/>
</dbReference>
<evidence type="ECO:0000313" key="9">
    <source>
        <dbReference type="EMBL" id="SVA84386.1"/>
    </source>
</evidence>